<keyword evidence="13 14" id="KW-0472">Membrane</keyword>
<gene>
    <name evidence="17" type="ORF">DFP98_104114</name>
</gene>
<evidence type="ECO:0000256" key="1">
    <source>
        <dbReference type="ARBA" id="ARBA00000085"/>
    </source>
</evidence>
<dbReference type="GO" id="GO:0005524">
    <property type="term" value="F:ATP binding"/>
    <property type="evidence" value="ECO:0007669"/>
    <property type="project" value="UniProtKB-KW"/>
</dbReference>
<keyword evidence="4" id="KW-1003">Cell membrane</keyword>
<comment type="catalytic activity">
    <reaction evidence="1">
        <text>ATP + protein L-histidine = ADP + protein N-phospho-L-histidine.</text>
        <dbReference type="EC" id="2.7.13.3"/>
    </reaction>
</comment>
<dbReference type="PROSITE" id="PS50885">
    <property type="entry name" value="HAMP"/>
    <property type="match status" value="1"/>
</dbReference>
<evidence type="ECO:0000256" key="3">
    <source>
        <dbReference type="ARBA" id="ARBA00012438"/>
    </source>
</evidence>
<accession>A0A3D9KGB7</accession>
<evidence type="ECO:0000259" key="15">
    <source>
        <dbReference type="PROSITE" id="PS50109"/>
    </source>
</evidence>
<dbReference type="InterPro" id="IPR003660">
    <property type="entry name" value="HAMP_dom"/>
</dbReference>
<evidence type="ECO:0000313" key="17">
    <source>
        <dbReference type="EMBL" id="RED85409.1"/>
    </source>
</evidence>
<dbReference type="CDD" id="cd06225">
    <property type="entry name" value="HAMP"/>
    <property type="match status" value="1"/>
</dbReference>
<dbReference type="GO" id="GO:0005886">
    <property type="term" value="C:plasma membrane"/>
    <property type="evidence" value="ECO:0007669"/>
    <property type="project" value="UniProtKB-SubCell"/>
</dbReference>
<evidence type="ECO:0000256" key="2">
    <source>
        <dbReference type="ARBA" id="ARBA00004651"/>
    </source>
</evidence>
<dbReference type="InterPro" id="IPR004358">
    <property type="entry name" value="Sig_transdc_His_kin-like_C"/>
</dbReference>
<dbReference type="SUPFAM" id="SSF158472">
    <property type="entry name" value="HAMP domain-like"/>
    <property type="match status" value="1"/>
</dbReference>
<dbReference type="Pfam" id="PF00672">
    <property type="entry name" value="HAMP"/>
    <property type="match status" value="1"/>
</dbReference>
<feature type="domain" description="Histidine kinase" evidence="15">
    <location>
        <begin position="491"/>
        <end position="596"/>
    </location>
</feature>
<dbReference type="InterPro" id="IPR005467">
    <property type="entry name" value="His_kinase_dom"/>
</dbReference>
<dbReference type="InterPro" id="IPR003594">
    <property type="entry name" value="HATPase_dom"/>
</dbReference>
<feature type="domain" description="HAMP" evidence="16">
    <location>
        <begin position="328"/>
        <end position="381"/>
    </location>
</feature>
<dbReference type="AlphaFoldDB" id="A0A3D9KGB7"/>
<dbReference type="PROSITE" id="PS50109">
    <property type="entry name" value="HIS_KIN"/>
    <property type="match status" value="1"/>
</dbReference>
<evidence type="ECO:0000256" key="14">
    <source>
        <dbReference type="SAM" id="Phobius"/>
    </source>
</evidence>
<dbReference type="SUPFAM" id="SSF55874">
    <property type="entry name" value="ATPase domain of HSP90 chaperone/DNA topoisomerase II/histidine kinase"/>
    <property type="match status" value="1"/>
</dbReference>
<dbReference type="InterPro" id="IPR010559">
    <property type="entry name" value="Sig_transdc_His_kin_internal"/>
</dbReference>
<keyword evidence="11 14" id="KW-1133">Transmembrane helix</keyword>
<evidence type="ECO:0000256" key="10">
    <source>
        <dbReference type="ARBA" id="ARBA00022840"/>
    </source>
</evidence>
<feature type="transmembrane region" description="Helical" evidence="14">
    <location>
        <begin position="17"/>
        <end position="37"/>
    </location>
</feature>
<keyword evidence="5" id="KW-0597">Phosphoprotein</keyword>
<proteinExistence type="predicted"/>
<dbReference type="PANTHER" id="PTHR34220">
    <property type="entry name" value="SENSOR HISTIDINE KINASE YPDA"/>
    <property type="match status" value="1"/>
</dbReference>
<dbReference type="Gene3D" id="6.10.340.10">
    <property type="match status" value="1"/>
</dbReference>
<dbReference type="InterPro" id="IPR036890">
    <property type="entry name" value="HATPase_C_sf"/>
</dbReference>
<evidence type="ECO:0000256" key="12">
    <source>
        <dbReference type="ARBA" id="ARBA00023012"/>
    </source>
</evidence>
<dbReference type="EMBL" id="QRDZ01000004">
    <property type="protein sequence ID" value="RED85409.1"/>
    <property type="molecule type" value="Genomic_DNA"/>
</dbReference>
<comment type="caution">
    <text evidence="17">The sequence shown here is derived from an EMBL/GenBank/DDBJ whole genome shotgun (WGS) entry which is preliminary data.</text>
</comment>
<dbReference type="OrthoDB" id="9776552at2"/>
<keyword evidence="10" id="KW-0067">ATP-binding</keyword>
<keyword evidence="12" id="KW-0902">Two-component regulatory system</keyword>
<reference evidence="17 18" key="1">
    <citation type="submission" date="2018-07" db="EMBL/GenBank/DDBJ databases">
        <title>Genomic Encyclopedia of Type Strains, Phase III (KMG-III): the genomes of soil and plant-associated and newly described type strains.</title>
        <authorList>
            <person name="Whitman W."/>
        </authorList>
    </citation>
    <scope>NUCLEOTIDE SEQUENCE [LARGE SCALE GENOMIC DNA]</scope>
    <source>
        <strain evidence="17 18">CECT 7287</strain>
    </source>
</reference>
<dbReference type="Gene3D" id="3.30.565.10">
    <property type="entry name" value="Histidine kinase-like ATPase, C-terminal domain"/>
    <property type="match status" value="1"/>
</dbReference>
<evidence type="ECO:0000256" key="9">
    <source>
        <dbReference type="ARBA" id="ARBA00022777"/>
    </source>
</evidence>
<evidence type="ECO:0000259" key="16">
    <source>
        <dbReference type="PROSITE" id="PS50885"/>
    </source>
</evidence>
<dbReference type="Pfam" id="PF06580">
    <property type="entry name" value="His_kinase"/>
    <property type="match status" value="1"/>
</dbReference>
<feature type="transmembrane region" description="Helical" evidence="14">
    <location>
        <begin position="308"/>
        <end position="330"/>
    </location>
</feature>
<dbReference type="RefSeq" id="WP_116059833.1">
    <property type="nucleotide sequence ID" value="NZ_QRDZ01000004.1"/>
</dbReference>
<dbReference type="Pfam" id="PF02518">
    <property type="entry name" value="HATPase_c"/>
    <property type="match status" value="1"/>
</dbReference>
<dbReference type="EC" id="2.7.13.3" evidence="3"/>
<dbReference type="PANTHER" id="PTHR34220:SF11">
    <property type="entry name" value="SENSOR PROTEIN KINASE HPTS"/>
    <property type="match status" value="1"/>
</dbReference>
<dbReference type="InterPro" id="IPR050640">
    <property type="entry name" value="Bact_2-comp_sensor_kinase"/>
</dbReference>
<evidence type="ECO:0000256" key="11">
    <source>
        <dbReference type="ARBA" id="ARBA00022989"/>
    </source>
</evidence>
<name>A0A3D9KGB7_9BACL</name>
<keyword evidence="9 17" id="KW-0418">Kinase</keyword>
<evidence type="ECO:0000256" key="5">
    <source>
        <dbReference type="ARBA" id="ARBA00022553"/>
    </source>
</evidence>
<comment type="subcellular location">
    <subcellularLocation>
        <location evidence="2">Cell membrane</location>
        <topology evidence="2">Multi-pass membrane protein</topology>
    </subcellularLocation>
</comment>
<organism evidence="17 18">
    <name type="scientific">Cohnella phaseoli</name>
    <dbReference type="NCBI Taxonomy" id="456490"/>
    <lineage>
        <taxon>Bacteria</taxon>
        <taxon>Bacillati</taxon>
        <taxon>Bacillota</taxon>
        <taxon>Bacilli</taxon>
        <taxon>Bacillales</taxon>
        <taxon>Paenibacillaceae</taxon>
        <taxon>Cohnella</taxon>
    </lineage>
</organism>
<evidence type="ECO:0000256" key="8">
    <source>
        <dbReference type="ARBA" id="ARBA00022741"/>
    </source>
</evidence>
<keyword evidence="8" id="KW-0547">Nucleotide-binding</keyword>
<keyword evidence="7 14" id="KW-0812">Transmembrane</keyword>
<sequence>MQNIYGRLLRRKFFNRLLLTYTLIILATIFIISSTILQNLRRSAEQDAANSVKQAVQSVHGEFAQKVNTVKLQIQNLYINPKQNEDMMELLADPSPKLEDEKLSKAMLVNYFLDASAATDDDIFDALLYKKATGQLFLRSKDLTLNLDDYNVHNDAMFRSLDDAFYGLSITPAYSQTYHFSTKRNIFSIVSNIRGDVKSDRFKKSVAVFALNFNADRIANRLQSWLVQYHNAEISVLTKDGYVIIDSTGASYGHKFPGFEQIAQSQVGASDRSRIVAAVVDDYLGYYVVGSLPLSQVAGSFERQHNTVLFVASACALAALLLGFISIRLFSRRIRIINHAISKIQNGDLTYRIRTAGTNDEISMIAANLNEMSARLTDYIDRVYLSELKLKDAELHALQLQMDPHFLYNTLEVIRLEASASGSDHVGYMIGTLARLFRSSIKGGMVVSVQEELAFCENYLELYSIRYAGALTIDFQIDPNILAYSMPRHLLQPIMENTLRHGVDYSKPDNLVTVSGYKSEEAVVIEIDDNGCGIDTDKLFEIRSKLNRTRLPSGDSIGIANVHQRIRLLFGDLYGVEIDSERNTGTKVRIRFPAITRKEMMELVQSFAG</sequence>
<dbReference type="GO" id="GO:0000155">
    <property type="term" value="F:phosphorelay sensor kinase activity"/>
    <property type="evidence" value="ECO:0007669"/>
    <property type="project" value="InterPro"/>
</dbReference>
<evidence type="ECO:0000256" key="6">
    <source>
        <dbReference type="ARBA" id="ARBA00022679"/>
    </source>
</evidence>
<dbReference type="SMART" id="SM00304">
    <property type="entry name" value="HAMP"/>
    <property type="match status" value="1"/>
</dbReference>
<keyword evidence="6" id="KW-0808">Transferase</keyword>
<evidence type="ECO:0000256" key="7">
    <source>
        <dbReference type="ARBA" id="ARBA00022692"/>
    </source>
</evidence>
<dbReference type="SMART" id="SM00387">
    <property type="entry name" value="HATPase_c"/>
    <property type="match status" value="1"/>
</dbReference>
<dbReference type="Proteomes" id="UP000256977">
    <property type="component" value="Unassembled WGS sequence"/>
</dbReference>
<protein>
    <recommendedName>
        <fullName evidence="3">histidine kinase</fullName>
        <ecNumber evidence="3">2.7.13.3</ecNumber>
    </recommendedName>
</protein>
<evidence type="ECO:0000256" key="4">
    <source>
        <dbReference type="ARBA" id="ARBA00022475"/>
    </source>
</evidence>
<keyword evidence="18" id="KW-1185">Reference proteome</keyword>
<evidence type="ECO:0000256" key="13">
    <source>
        <dbReference type="ARBA" id="ARBA00023136"/>
    </source>
</evidence>
<evidence type="ECO:0000313" key="18">
    <source>
        <dbReference type="Proteomes" id="UP000256977"/>
    </source>
</evidence>
<dbReference type="PRINTS" id="PR00344">
    <property type="entry name" value="BCTRLSENSOR"/>
</dbReference>